<dbReference type="Gene3D" id="3.60.110.10">
    <property type="entry name" value="Carbon-nitrogen hydrolase"/>
    <property type="match status" value="1"/>
</dbReference>
<dbReference type="GO" id="GO:0030163">
    <property type="term" value="P:protein catabolic process"/>
    <property type="evidence" value="ECO:0007669"/>
    <property type="project" value="TreeGrafter"/>
</dbReference>
<evidence type="ECO:0000259" key="1">
    <source>
        <dbReference type="PROSITE" id="PS50263"/>
    </source>
</evidence>
<dbReference type="InterPro" id="IPR036526">
    <property type="entry name" value="C-N_Hydrolase_sf"/>
</dbReference>
<keyword evidence="2" id="KW-0378">Hydrolase</keyword>
<organism evidence="2 3">
    <name type="scientific">Lactarius akahatsu</name>
    <dbReference type="NCBI Taxonomy" id="416441"/>
    <lineage>
        <taxon>Eukaryota</taxon>
        <taxon>Fungi</taxon>
        <taxon>Dikarya</taxon>
        <taxon>Basidiomycota</taxon>
        <taxon>Agaricomycotina</taxon>
        <taxon>Agaricomycetes</taxon>
        <taxon>Russulales</taxon>
        <taxon>Russulaceae</taxon>
        <taxon>Lactarius</taxon>
    </lineage>
</organism>
<feature type="domain" description="CN hydrolase" evidence="1">
    <location>
        <begin position="13"/>
        <end position="269"/>
    </location>
</feature>
<dbReference type="AlphaFoldDB" id="A0AAD4LNW7"/>
<dbReference type="PANTHER" id="PTHR11750">
    <property type="entry name" value="PROTEIN N-TERMINAL AMIDASE"/>
    <property type="match status" value="1"/>
</dbReference>
<dbReference type="PANTHER" id="PTHR11750:SF26">
    <property type="entry name" value="PROTEIN N-TERMINAL AMIDASE"/>
    <property type="match status" value="1"/>
</dbReference>
<dbReference type="SUPFAM" id="SSF56317">
    <property type="entry name" value="Carbon-nitrogen hydrolase"/>
    <property type="match status" value="1"/>
</dbReference>
<dbReference type="InterPro" id="IPR003010">
    <property type="entry name" value="C-N_Hydrolase"/>
</dbReference>
<dbReference type="InterPro" id="IPR039703">
    <property type="entry name" value="Nta1"/>
</dbReference>
<proteinExistence type="predicted"/>
<reference evidence="2" key="1">
    <citation type="submission" date="2022-01" db="EMBL/GenBank/DDBJ databases">
        <title>Comparative genomics reveals a dynamic genome evolution in the ectomycorrhizal milk-cap (Lactarius) mushrooms.</title>
        <authorList>
            <consortium name="DOE Joint Genome Institute"/>
            <person name="Lebreton A."/>
            <person name="Tang N."/>
            <person name="Kuo A."/>
            <person name="LaButti K."/>
            <person name="Drula E."/>
            <person name="Barry K."/>
            <person name="Clum A."/>
            <person name="Lipzen A."/>
            <person name="Mousain D."/>
            <person name="Ng V."/>
            <person name="Wang R."/>
            <person name="Wang X."/>
            <person name="Dai Y."/>
            <person name="Henrissat B."/>
            <person name="Grigoriev I.V."/>
            <person name="Guerin-Laguette A."/>
            <person name="Yu F."/>
            <person name="Martin F.M."/>
        </authorList>
    </citation>
    <scope>NUCLEOTIDE SEQUENCE</scope>
    <source>
        <strain evidence="2">QP</strain>
    </source>
</reference>
<dbReference type="Pfam" id="PF00795">
    <property type="entry name" value="CN_hydrolase"/>
    <property type="match status" value="1"/>
</dbReference>
<sequence length="269" mass="29340">MPYSDRVAAHPSLRIAVVQFAPKIGQIQQNLEKARGYCESLAPGSIDLLCLPEMIFTGYAFENASAILPFLEDPQTGVTSEFCASIAQRLRCHVVAGYPERLGPHEVTKRTNEDDGEVVDVVGANSAVVYGPDGTGFATFHLPPPLNTVTLAICMDLNPRSSWTIDGGPYELADHCLKTGSNLLNDRDEDLSTMNYWATLLRPLWYRKGDEPNDEGAELKKAPEDVETVVVVCNRSGIENGAKFAGSSSLFRLHQSAGKPVEGVCVWRT</sequence>
<evidence type="ECO:0000313" key="2">
    <source>
        <dbReference type="EMBL" id="KAH8998451.1"/>
    </source>
</evidence>
<dbReference type="Proteomes" id="UP001201163">
    <property type="component" value="Unassembled WGS sequence"/>
</dbReference>
<name>A0AAD4LNW7_9AGAM</name>
<accession>A0AAD4LNW7</accession>
<gene>
    <name evidence="2" type="ORF">EDB92DRAFT_2051906</name>
</gene>
<keyword evidence="3" id="KW-1185">Reference proteome</keyword>
<dbReference type="PROSITE" id="PS50263">
    <property type="entry name" value="CN_HYDROLASE"/>
    <property type="match status" value="1"/>
</dbReference>
<protein>
    <submittedName>
        <fullName evidence="2">Carbon-nitrogen hydrolase</fullName>
    </submittedName>
</protein>
<dbReference type="GO" id="GO:0008418">
    <property type="term" value="F:protein-N-terminal asparagine amidohydrolase activity"/>
    <property type="evidence" value="ECO:0007669"/>
    <property type="project" value="InterPro"/>
</dbReference>
<dbReference type="EMBL" id="JAKELL010000005">
    <property type="protein sequence ID" value="KAH8998451.1"/>
    <property type="molecule type" value="Genomic_DNA"/>
</dbReference>
<evidence type="ECO:0000313" key="3">
    <source>
        <dbReference type="Proteomes" id="UP001201163"/>
    </source>
</evidence>
<dbReference type="GO" id="GO:0070773">
    <property type="term" value="F:protein-N-terminal glutamine amidohydrolase activity"/>
    <property type="evidence" value="ECO:0007669"/>
    <property type="project" value="InterPro"/>
</dbReference>
<comment type="caution">
    <text evidence="2">The sequence shown here is derived from an EMBL/GenBank/DDBJ whole genome shotgun (WGS) entry which is preliminary data.</text>
</comment>